<feature type="region of interest" description="Disordered" evidence="1">
    <location>
        <begin position="1"/>
        <end position="20"/>
    </location>
</feature>
<evidence type="ECO:0000256" key="1">
    <source>
        <dbReference type="SAM" id="MobiDB-lite"/>
    </source>
</evidence>
<comment type="caution">
    <text evidence="2">The sequence shown here is derived from an EMBL/GenBank/DDBJ whole genome shotgun (WGS) entry which is preliminary data.</text>
</comment>
<evidence type="ECO:0000313" key="2">
    <source>
        <dbReference type="EMBL" id="MDQ0578570.1"/>
    </source>
</evidence>
<sequence length="122" mass="12845">MAAGPTPRCSQLLSLGPRQPQWFPRHPLTTLAGSPGGLSRGTLGGVSSAPIVVHPPSRTGGRRATVNSQGQDEIFGTAYSDHHLVVFLEGSGIQDPDSILDDDPADRVARRPRPPVECCLSA</sequence>
<organism evidence="2 3">
    <name type="scientific">Streptomyces rishiriensis</name>
    <dbReference type="NCBI Taxonomy" id="68264"/>
    <lineage>
        <taxon>Bacteria</taxon>
        <taxon>Bacillati</taxon>
        <taxon>Actinomycetota</taxon>
        <taxon>Actinomycetes</taxon>
        <taxon>Kitasatosporales</taxon>
        <taxon>Streptomycetaceae</taxon>
        <taxon>Streptomyces</taxon>
    </lineage>
</organism>
<gene>
    <name evidence="2" type="ORF">QF030_000748</name>
</gene>
<keyword evidence="3" id="KW-1185">Reference proteome</keyword>
<protein>
    <submittedName>
        <fullName evidence="2">Uncharacterized protein</fullName>
    </submittedName>
</protein>
<feature type="compositionally biased region" description="Gly residues" evidence="1">
    <location>
        <begin position="34"/>
        <end position="44"/>
    </location>
</feature>
<evidence type="ECO:0000313" key="3">
    <source>
        <dbReference type="Proteomes" id="UP001230654"/>
    </source>
</evidence>
<accession>A0ABU0NHJ4</accession>
<proteinExistence type="predicted"/>
<feature type="region of interest" description="Disordered" evidence="1">
    <location>
        <begin position="29"/>
        <end position="67"/>
    </location>
</feature>
<dbReference type="Proteomes" id="UP001230654">
    <property type="component" value="Unassembled WGS sequence"/>
</dbReference>
<dbReference type="EMBL" id="JAUSWV010000002">
    <property type="protein sequence ID" value="MDQ0578570.1"/>
    <property type="molecule type" value="Genomic_DNA"/>
</dbReference>
<reference evidence="2 3" key="1">
    <citation type="submission" date="2023-07" db="EMBL/GenBank/DDBJ databases">
        <title>Comparative genomics of wheat-associated soil bacteria to identify genetic determinants of phenazine resistance.</title>
        <authorList>
            <person name="Mouncey N."/>
        </authorList>
    </citation>
    <scope>NUCLEOTIDE SEQUENCE [LARGE SCALE GENOMIC DNA]</scope>
    <source>
        <strain evidence="2 3">B2I6</strain>
    </source>
</reference>
<feature type="region of interest" description="Disordered" evidence="1">
    <location>
        <begin position="95"/>
        <end position="122"/>
    </location>
</feature>
<name>A0ABU0NHJ4_STRRH</name>